<name>A0ABD5FDZ8_ENTAV</name>
<proteinExistence type="predicted"/>
<dbReference type="Proteomes" id="UP001264335">
    <property type="component" value="Unassembled WGS sequence"/>
</dbReference>
<evidence type="ECO:0000313" key="1">
    <source>
        <dbReference type="EMBL" id="MDT2516822.1"/>
    </source>
</evidence>
<dbReference type="AlphaFoldDB" id="A0ABD5FDZ8"/>
<sequence>MDNVEKLMARYPDVEYKFEPEMPGKQKGLYIDNVVYLSPFQSKKELVGTVAEEIGHHLTTCGDIIDQDSIEKWQQEQRARDIGYMLAVPPKDIIDCYHERLEKVWECAEFLGVTEDTFTKAIKTYAKKYSQGLRYKNYSIRFRENGTVGVCEWFE</sequence>
<comment type="caution">
    <text evidence="1">The sequence shown here is derived from an EMBL/GenBank/DDBJ whole genome shotgun (WGS) entry which is preliminary data.</text>
</comment>
<reference evidence="1 2" key="1">
    <citation type="submission" date="2023-03" db="EMBL/GenBank/DDBJ databases">
        <authorList>
            <person name="Shen W."/>
            <person name="Cai J."/>
        </authorList>
    </citation>
    <scope>NUCLEOTIDE SEQUENCE [LARGE SCALE GENOMIC DNA]</scope>
    <source>
        <strain evidence="1 2">Y2</strain>
    </source>
</reference>
<organism evidence="1 2">
    <name type="scientific">Enterococcus avium</name>
    <name type="common">Streptococcus avium</name>
    <dbReference type="NCBI Taxonomy" id="33945"/>
    <lineage>
        <taxon>Bacteria</taxon>
        <taxon>Bacillati</taxon>
        <taxon>Bacillota</taxon>
        <taxon>Bacilli</taxon>
        <taxon>Lactobacillales</taxon>
        <taxon>Enterococcaceae</taxon>
        <taxon>Enterococcus</taxon>
    </lineage>
</organism>
<dbReference type="EMBL" id="JARPWY010000108">
    <property type="protein sequence ID" value="MDT2516822.1"/>
    <property type="molecule type" value="Genomic_DNA"/>
</dbReference>
<evidence type="ECO:0000313" key="2">
    <source>
        <dbReference type="Proteomes" id="UP001264335"/>
    </source>
</evidence>
<accession>A0ABD5FDZ8</accession>
<protein>
    <submittedName>
        <fullName evidence="1">Toxin</fullName>
    </submittedName>
</protein>
<gene>
    <name evidence="1" type="ORF">P7D79_21605</name>
</gene>